<keyword evidence="2" id="KW-1185">Reference proteome</keyword>
<name>A0A1X7S7X3_ZYMT9</name>
<evidence type="ECO:0000313" key="1">
    <source>
        <dbReference type="EMBL" id="SMQ55768.1"/>
    </source>
</evidence>
<dbReference type="Proteomes" id="UP000215127">
    <property type="component" value="Chromosome 12"/>
</dbReference>
<reference evidence="1 2" key="1">
    <citation type="submission" date="2016-06" db="EMBL/GenBank/DDBJ databases">
        <authorList>
            <person name="Kjaerup R.B."/>
            <person name="Dalgaard T.S."/>
            <person name="Juul-Madsen H.R."/>
        </authorList>
    </citation>
    <scope>NUCLEOTIDE SEQUENCE [LARGE SCALE GENOMIC DNA]</scope>
</reference>
<sequence length="72" mass="8498">MDLTSRAVEESLTQETDRLNALLCRVFWNPHGQQAGPALNEHRDIQLYNNCYFVAQCFRPHQRIRYADIRCC</sequence>
<gene>
    <name evidence="1" type="ORF">ZT3D7_G10923</name>
</gene>
<dbReference type="EMBL" id="LT853703">
    <property type="protein sequence ID" value="SMQ55768.1"/>
    <property type="molecule type" value="Genomic_DNA"/>
</dbReference>
<protein>
    <submittedName>
        <fullName evidence="1">Uncharacterized protein</fullName>
    </submittedName>
</protein>
<dbReference type="AlphaFoldDB" id="A0A1X7S7X3"/>
<organism evidence="1 2">
    <name type="scientific">Zymoseptoria tritici (strain ST99CH_3D7)</name>
    <dbReference type="NCBI Taxonomy" id="1276538"/>
    <lineage>
        <taxon>Eukaryota</taxon>
        <taxon>Fungi</taxon>
        <taxon>Dikarya</taxon>
        <taxon>Ascomycota</taxon>
        <taxon>Pezizomycotina</taxon>
        <taxon>Dothideomycetes</taxon>
        <taxon>Dothideomycetidae</taxon>
        <taxon>Mycosphaerellales</taxon>
        <taxon>Mycosphaerellaceae</taxon>
        <taxon>Zymoseptoria</taxon>
    </lineage>
</organism>
<evidence type="ECO:0000313" key="2">
    <source>
        <dbReference type="Proteomes" id="UP000215127"/>
    </source>
</evidence>
<accession>A0A1X7S7X3</accession>
<proteinExistence type="predicted"/>